<reference evidence="2 3" key="1">
    <citation type="submission" date="2018-02" db="EMBL/GenBank/DDBJ databases">
        <authorList>
            <person name="Dubost A."/>
        </authorList>
    </citation>
    <scope>NUCLEOTIDE SEQUENCE [LARGE SCALE GENOMIC DNA]</scope>
    <source>
        <strain evidence="3">JV551A3</strain>
    </source>
</reference>
<protein>
    <submittedName>
        <fullName evidence="2">Uncharacterized protein</fullName>
    </submittedName>
</protein>
<comment type="caution">
    <text evidence="2">The sequence shown here is derived from an EMBL/GenBank/DDBJ whole genome shotgun (WGS) entry which is preliminary data.</text>
</comment>
<organism evidence="2 3">
    <name type="scientific">Pseudomonas inefficax</name>
    <dbReference type="NCBI Taxonomy" id="2078786"/>
    <lineage>
        <taxon>Bacteria</taxon>
        <taxon>Pseudomonadati</taxon>
        <taxon>Pseudomonadota</taxon>
        <taxon>Gammaproteobacteria</taxon>
        <taxon>Pseudomonadales</taxon>
        <taxon>Pseudomonadaceae</taxon>
        <taxon>Pseudomonas</taxon>
    </lineage>
</organism>
<evidence type="ECO:0000313" key="2">
    <source>
        <dbReference type="EMBL" id="SPO61696.1"/>
    </source>
</evidence>
<keyword evidence="1" id="KW-0472">Membrane</keyword>
<gene>
    <name evidence="2" type="ORF">JV551A3_V1_1500173</name>
</gene>
<proteinExistence type="predicted"/>
<dbReference type="Proteomes" id="UP000294335">
    <property type="component" value="Unassembled WGS sequence"/>
</dbReference>
<keyword evidence="1" id="KW-1133">Transmembrane helix</keyword>
<name>A0AAQ1PAG8_9PSED</name>
<keyword evidence="3" id="KW-1185">Reference proteome</keyword>
<dbReference type="EMBL" id="OPYN01000150">
    <property type="protein sequence ID" value="SPO61696.1"/>
    <property type="molecule type" value="Genomic_DNA"/>
</dbReference>
<evidence type="ECO:0000313" key="3">
    <source>
        <dbReference type="Proteomes" id="UP000294335"/>
    </source>
</evidence>
<keyword evidence="1" id="KW-0812">Transmembrane</keyword>
<evidence type="ECO:0000256" key="1">
    <source>
        <dbReference type="SAM" id="Phobius"/>
    </source>
</evidence>
<dbReference type="AlphaFoldDB" id="A0AAQ1PAG8"/>
<sequence length="172" mass="19336">MGRKVRTNPAFTLPLDQQFGKRRAQLLIQLKHARVILSSSDLQPAVQAEVIFTWPERALQLCIRYRCQLQQAFLGEQMLALSRVAFRLEIYDCIDDFALITKVPKNRSRTHARLGADIFCARAVESPFLEHFGGCAQDLGAPELMEFIVSGSGHGLLGVIIIGLYRRIIGKL</sequence>
<feature type="transmembrane region" description="Helical" evidence="1">
    <location>
        <begin position="147"/>
        <end position="165"/>
    </location>
</feature>
<accession>A0AAQ1PAG8</accession>